<sequence>MKSLLIVVGLFVTWSVRAQSYPFAKDFVPGTITMKDATQKKGLIKWFPSPNEKLWFKPNREQEEKYAVNDLQGFNTDSLQFKTLSNLDVYGEDFPLLNRMSKLKQTFAQVIYTGKINVYYVLYFGYNALEGKYETYPNIIFEKTKEEKQEYAAFPVMIKMQDKKYEKAKQNLYPFFKDYPAIQQKLKQYYLDSNIFSLVEFIKTNSGDKNE</sequence>
<dbReference type="OrthoDB" id="1242570at2"/>
<keyword evidence="1" id="KW-0732">Signal</keyword>
<dbReference type="RefSeq" id="WP_081149355.1">
    <property type="nucleotide sequence ID" value="NZ_LVYD01000051.1"/>
</dbReference>
<dbReference type="Proteomes" id="UP000192796">
    <property type="component" value="Unassembled WGS sequence"/>
</dbReference>
<proteinExistence type="predicted"/>
<gene>
    <name evidence="2" type="ORF">A3860_28870</name>
</gene>
<organism evidence="2 3">
    <name type="scientific">Niastella vici</name>
    <dbReference type="NCBI Taxonomy" id="1703345"/>
    <lineage>
        <taxon>Bacteria</taxon>
        <taxon>Pseudomonadati</taxon>
        <taxon>Bacteroidota</taxon>
        <taxon>Chitinophagia</taxon>
        <taxon>Chitinophagales</taxon>
        <taxon>Chitinophagaceae</taxon>
        <taxon>Niastella</taxon>
    </lineage>
</organism>
<evidence type="ECO:0000313" key="2">
    <source>
        <dbReference type="EMBL" id="OQP62374.1"/>
    </source>
</evidence>
<feature type="chain" id="PRO_5013116813" evidence="1">
    <location>
        <begin position="19"/>
        <end position="211"/>
    </location>
</feature>
<name>A0A1V9FVL2_9BACT</name>
<keyword evidence="3" id="KW-1185">Reference proteome</keyword>
<evidence type="ECO:0000313" key="3">
    <source>
        <dbReference type="Proteomes" id="UP000192796"/>
    </source>
</evidence>
<evidence type="ECO:0000256" key="1">
    <source>
        <dbReference type="SAM" id="SignalP"/>
    </source>
</evidence>
<protein>
    <submittedName>
        <fullName evidence="2">Uncharacterized protein</fullName>
    </submittedName>
</protein>
<reference evidence="2 3" key="1">
    <citation type="submission" date="2016-03" db="EMBL/GenBank/DDBJ databases">
        <title>Niastella vici sp. nov., isolated from farmland soil.</title>
        <authorList>
            <person name="Chen L."/>
            <person name="Wang D."/>
            <person name="Yang S."/>
            <person name="Wang G."/>
        </authorList>
    </citation>
    <scope>NUCLEOTIDE SEQUENCE [LARGE SCALE GENOMIC DNA]</scope>
    <source>
        <strain evidence="2 3">DJ57</strain>
    </source>
</reference>
<accession>A0A1V9FVL2</accession>
<feature type="signal peptide" evidence="1">
    <location>
        <begin position="1"/>
        <end position="18"/>
    </location>
</feature>
<dbReference type="EMBL" id="LVYD01000051">
    <property type="protein sequence ID" value="OQP62374.1"/>
    <property type="molecule type" value="Genomic_DNA"/>
</dbReference>
<dbReference type="STRING" id="1703345.A3860_28870"/>
<comment type="caution">
    <text evidence="2">The sequence shown here is derived from an EMBL/GenBank/DDBJ whole genome shotgun (WGS) entry which is preliminary data.</text>
</comment>
<dbReference type="AlphaFoldDB" id="A0A1V9FVL2"/>